<organism evidence="5">
    <name type="scientific">uncultured Thermomicrobiales bacterium</name>
    <dbReference type="NCBI Taxonomy" id="1645740"/>
    <lineage>
        <taxon>Bacteria</taxon>
        <taxon>Pseudomonadati</taxon>
        <taxon>Thermomicrobiota</taxon>
        <taxon>Thermomicrobia</taxon>
        <taxon>Thermomicrobiales</taxon>
        <taxon>environmental samples</taxon>
    </lineage>
</organism>
<evidence type="ECO:0000256" key="1">
    <source>
        <dbReference type="ARBA" id="ARBA00022598"/>
    </source>
</evidence>
<dbReference type="PANTHER" id="PTHR36510">
    <property type="entry name" value="GLUTAMATE--CYSTEINE LIGASE 2-RELATED"/>
    <property type="match status" value="1"/>
</dbReference>
<evidence type="ECO:0000256" key="4">
    <source>
        <dbReference type="HAMAP-Rule" id="MF_01609"/>
    </source>
</evidence>
<dbReference type="InterPro" id="IPR006336">
    <property type="entry name" value="GCS2"/>
</dbReference>
<evidence type="ECO:0000256" key="2">
    <source>
        <dbReference type="ARBA" id="ARBA00022741"/>
    </source>
</evidence>
<evidence type="ECO:0000313" key="5">
    <source>
        <dbReference type="EMBL" id="CAA9572331.1"/>
    </source>
</evidence>
<reference evidence="5" key="1">
    <citation type="submission" date="2020-02" db="EMBL/GenBank/DDBJ databases">
        <authorList>
            <person name="Meier V. D."/>
        </authorList>
    </citation>
    <scope>NUCLEOTIDE SEQUENCE</scope>
    <source>
        <strain evidence="5">AVDCRST_MAG88</strain>
    </source>
</reference>
<dbReference type="HAMAP" id="MF_01609">
    <property type="entry name" value="Glu_cys_ligase_2"/>
    <property type="match status" value="1"/>
</dbReference>
<comment type="catalytic activity">
    <reaction evidence="4">
        <text>L-cysteine + L-glutamate + ATP = gamma-L-glutamyl-L-cysteine + ADP + phosphate + H(+)</text>
        <dbReference type="Rhea" id="RHEA:13285"/>
        <dbReference type="ChEBI" id="CHEBI:15378"/>
        <dbReference type="ChEBI" id="CHEBI:29985"/>
        <dbReference type="ChEBI" id="CHEBI:30616"/>
        <dbReference type="ChEBI" id="CHEBI:35235"/>
        <dbReference type="ChEBI" id="CHEBI:43474"/>
        <dbReference type="ChEBI" id="CHEBI:58173"/>
        <dbReference type="ChEBI" id="CHEBI:456216"/>
        <dbReference type="EC" id="6.3.2.2"/>
    </reaction>
</comment>
<comment type="similarity">
    <text evidence="4">Belongs to the glutamate--cysteine ligase type 2 family. YbdK subfamily.</text>
</comment>
<comment type="function">
    <text evidence="4">ATP-dependent carboxylate-amine ligase which exhibits weak glutamate--cysteine ligase activity.</text>
</comment>
<dbReference type="Gene3D" id="3.30.590.20">
    <property type="match status" value="1"/>
</dbReference>
<dbReference type="GO" id="GO:0005524">
    <property type="term" value="F:ATP binding"/>
    <property type="evidence" value="ECO:0007669"/>
    <property type="project" value="UniProtKB-KW"/>
</dbReference>
<name>A0A6J4VBA8_9BACT</name>
<dbReference type="InterPro" id="IPR011793">
    <property type="entry name" value="YbdK"/>
</dbReference>
<dbReference type="AlphaFoldDB" id="A0A6J4VBA8"/>
<accession>A0A6J4VBA8</accession>
<dbReference type="PANTHER" id="PTHR36510:SF1">
    <property type="entry name" value="GLUTAMATE--CYSTEINE LIGASE 2-RELATED"/>
    <property type="match status" value="1"/>
</dbReference>
<dbReference type="EC" id="6.3.2.2" evidence="4"/>
<proteinExistence type="inferred from homology"/>
<protein>
    <recommendedName>
        <fullName evidence="4">Putative glutamate--cysteine ligase 2</fullName>
        <ecNumber evidence="4">6.3.2.2</ecNumber>
    </recommendedName>
    <alternativeName>
        <fullName evidence="4">Gamma-glutamylcysteine synthetase 2</fullName>
        <shortName evidence="4">GCS 2</shortName>
        <shortName evidence="4">Gamma-GCS 2</shortName>
    </alternativeName>
</protein>
<keyword evidence="2 4" id="KW-0547">Nucleotide-binding</keyword>
<dbReference type="Pfam" id="PF04107">
    <property type="entry name" value="GCS2"/>
    <property type="match status" value="1"/>
</dbReference>
<dbReference type="InterPro" id="IPR050141">
    <property type="entry name" value="GCL_type2/YbdK_subfam"/>
</dbReference>
<dbReference type="GO" id="GO:0042398">
    <property type="term" value="P:modified amino acid biosynthetic process"/>
    <property type="evidence" value="ECO:0007669"/>
    <property type="project" value="InterPro"/>
</dbReference>
<gene>
    <name evidence="5" type="ORF">AVDCRST_MAG88-2460</name>
</gene>
<dbReference type="NCBIfam" id="NF010039">
    <property type="entry name" value="PRK13515.1"/>
    <property type="match status" value="1"/>
</dbReference>
<dbReference type="InterPro" id="IPR014746">
    <property type="entry name" value="Gln_synth/guanido_kin_cat_dom"/>
</dbReference>
<dbReference type="EMBL" id="CADCWM010000615">
    <property type="protein sequence ID" value="CAA9572331.1"/>
    <property type="molecule type" value="Genomic_DNA"/>
</dbReference>
<sequence length="392" mass="44458">MASEFTIGIEEEFQIVDPRTNQLKSHVAEMLQEGQEILGDQIKPELLQSVIEVGTRICTDVKQAREELTRLRCGLAALAAPAGLKIAGSGTHPLSDWREQDVTEGERYLTVTEEGGDVARGMVIFGLHVHVHVADRDRAMDVFNEARYFLPHLLALSTSSPFWMGRPTGLMSWRSAIWSQMPRTGMPDTFGSWSEFESFVDLLVQTKCIDDGKKIWWDLRPHPYFNTLEFRVCDMQSRLQDTLALAALMQAIVAKLYDLRSKNLGWRQYHRAALAENRWRAMRYGLNGKLIDFGKREEVDERKLIEELLLFVDDVVDDLNSREEIDHIGRILETGTSADRQLRVWNETHDIGAVAQAVMAETMEGLEPNECEIVGIARPGTRTAYGEPLATR</sequence>
<keyword evidence="1 4" id="KW-0436">Ligase</keyword>
<dbReference type="GO" id="GO:0004357">
    <property type="term" value="F:glutamate-cysteine ligase activity"/>
    <property type="evidence" value="ECO:0007669"/>
    <property type="project" value="UniProtKB-EC"/>
</dbReference>
<keyword evidence="3 4" id="KW-0067">ATP-binding</keyword>
<dbReference type="NCBIfam" id="TIGR02050">
    <property type="entry name" value="gshA_cyan_rel"/>
    <property type="match status" value="1"/>
</dbReference>
<evidence type="ECO:0000256" key="3">
    <source>
        <dbReference type="ARBA" id="ARBA00022840"/>
    </source>
</evidence>
<dbReference type="SUPFAM" id="SSF55931">
    <property type="entry name" value="Glutamine synthetase/guanido kinase"/>
    <property type="match status" value="1"/>
</dbReference>